<evidence type="ECO:0000313" key="2">
    <source>
        <dbReference type="EMBL" id="TCT12672.1"/>
    </source>
</evidence>
<comment type="caution">
    <text evidence="2">The sequence shown here is derived from an EMBL/GenBank/DDBJ whole genome shotgun (WGS) entry which is preliminary data.</text>
</comment>
<protein>
    <submittedName>
        <fullName evidence="2">Uncharacterized protein</fullName>
    </submittedName>
</protein>
<dbReference type="EMBL" id="SMAK01000002">
    <property type="protein sequence ID" value="TCT12672.1"/>
    <property type="molecule type" value="Genomic_DNA"/>
</dbReference>
<feature type="compositionally biased region" description="Basic residues" evidence="1">
    <location>
        <begin position="149"/>
        <end position="160"/>
    </location>
</feature>
<proteinExistence type="predicted"/>
<evidence type="ECO:0000256" key="1">
    <source>
        <dbReference type="SAM" id="MobiDB-lite"/>
    </source>
</evidence>
<feature type="region of interest" description="Disordered" evidence="1">
    <location>
        <begin position="61"/>
        <end position="109"/>
    </location>
</feature>
<reference evidence="2 3" key="1">
    <citation type="submission" date="2019-03" db="EMBL/GenBank/DDBJ databases">
        <title>Genomic Encyclopedia of Type Strains, Phase IV (KMG-IV): sequencing the most valuable type-strain genomes for metagenomic binning, comparative biology and taxonomic classification.</title>
        <authorList>
            <person name="Goeker M."/>
        </authorList>
    </citation>
    <scope>NUCLEOTIDE SEQUENCE [LARGE SCALE GENOMIC DNA]</scope>
    <source>
        <strain evidence="2 3">DSM 19345</strain>
    </source>
</reference>
<evidence type="ECO:0000313" key="3">
    <source>
        <dbReference type="Proteomes" id="UP000295678"/>
    </source>
</evidence>
<accession>A0A4R3MJD9</accession>
<dbReference type="AlphaFoldDB" id="A0A4R3MJD9"/>
<dbReference type="RefSeq" id="WP_132805438.1">
    <property type="nucleotide sequence ID" value="NZ_SMAK01000002.1"/>
</dbReference>
<feature type="region of interest" description="Disordered" evidence="1">
    <location>
        <begin position="149"/>
        <end position="189"/>
    </location>
</feature>
<sequence length="297" mass="32231">MPDYYSADGAGLHRLNEENRDKADLDRALFGWSKPRNTVMLAGSPTEAIRSGEIEALLAEVDAMPADDAGEAAGSHPAPAPVSDTGDDDRPPMGTPVASAESRPDSDDELAEIVKLAESGELHLPAEPRPGMPMLDPHPVQNIIEDYKRKQHDRAARKRQAAADRKRERDRHRAAAKREAERQARAEAMNADAARSAAIRDRIKAEADRRLAALLAATSAAKLDKRLAKIKGAERNYVTLWIAATAAGVNHAGKPSLSDIAAIASRRFPCDRYKVRRMLKVIEGLEASGVWAPFSAT</sequence>
<gene>
    <name evidence="2" type="ORF">EDC22_102357</name>
</gene>
<name>A0A4R3MJD9_9HYPH</name>
<dbReference type="Proteomes" id="UP000295678">
    <property type="component" value="Unassembled WGS sequence"/>
</dbReference>
<organism evidence="2 3">
    <name type="scientific">Tepidamorphus gemmatus</name>
    <dbReference type="NCBI Taxonomy" id="747076"/>
    <lineage>
        <taxon>Bacteria</taxon>
        <taxon>Pseudomonadati</taxon>
        <taxon>Pseudomonadota</taxon>
        <taxon>Alphaproteobacteria</taxon>
        <taxon>Hyphomicrobiales</taxon>
        <taxon>Tepidamorphaceae</taxon>
        <taxon>Tepidamorphus</taxon>
    </lineage>
</organism>
<keyword evidence="3" id="KW-1185">Reference proteome</keyword>
<feature type="compositionally biased region" description="Basic and acidic residues" evidence="1">
    <location>
        <begin position="161"/>
        <end position="185"/>
    </location>
</feature>